<dbReference type="InterPro" id="IPR013783">
    <property type="entry name" value="Ig-like_fold"/>
</dbReference>
<feature type="chain" id="PRO_5046949005" evidence="2">
    <location>
        <begin position="27"/>
        <end position="182"/>
    </location>
</feature>
<feature type="region of interest" description="Disordered" evidence="1">
    <location>
        <begin position="63"/>
        <end position="82"/>
    </location>
</feature>
<dbReference type="Pfam" id="PF13511">
    <property type="entry name" value="DUF4124"/>
    <property type="match status" value="1"/>
</dbReference>
<dbReference type="InterPro" id="IPR025392">
    <property type="entry name" value="DUF4124"/>
</dbReference>
<evidence type="ECO:0000313" key="5">
    <source>
        <dbReference type="Proteomes" id="UP001595548"/>
    </source>
</evidence>
<sequence>MKPLTGLKTAISLMVMLLLLAATAQAEVYKSVDKYGNVTYTDDPSTAEKSGKAEKVKVRPTNVMPAGKPMELSEPDTMSEPERDQTNYAIRIVSPENEYTVTPGQRDLIIAVSLQAPLKEGAKIAYYMDGELLGRGTVNNYSIREIFRGEHNIYAQVEDSSGNVLSKSATVTVYVHRASTIN</sequence>
<feature type="domain" description="DUF4124" evidence="3">
    <location>
        <begin position="16"/>
        <end position="66"/>
    </location>
</feature>
<comment type="caution">
    <text evidence="4">The sequence shown here is derived from an EMBL/GenBank/DDBJ whole genome shotgun (WGS) entry which is preliminary data.</text>
</comment>
<dbReference type="Proteomes" id="UP001595548">
    <property type="component" value="Unassembled WGS sequence"/>
</dbReference>
<keyword evidence="2" id="KW-0732">Signal</keyword>
<name>A0ABV7HSS5_9GAMM</name>
<dbReference type="Gene3D" id="2.60.40.10">
    <property type="entry name" value="Immunoglobulins"/>
    <property type="match status" value="1"/>
</dbReference>
<dbReference type="RefSeq" id="WP_382414860.1">
    <property type="nucleotide sequence ID" value="NZ_AP031500.1"/>
</dbReference>
<evidence type="ECO:0000256" key="1">
    <source>
        <dbReference type="SAM" id="MobiDB-lite"/>
    </source>
</evidence>
<keyword evidence="5" id="KW-1185">Reference proteome</keyword>
<evidence type="ECO:0000313" key="4">
    <source>
        <dbReference type="EMBL" id="MFC3154556.1"/>
    </source>
</evidence>
<accession>A0ABV7HSS5</accession>
<evidence type="ECO:0000259" key="3">
    <source>
        <dbReference type="Pfam" id="PF13511"/>
    </source>
</evidence>
<gene>
    <name evidence="4" type="ORF">ACFOEB_05020</name>
</gene>
<organism evidence="4 5">
    <name type="scientific">Gilvimarinus japonicus</name>
    <dbReference type="NCBI Taxonomy" id="1796469"/>
    <lineage>
        <taxon>Bacteria</taxon>
        <taxon>Pseudomonadati</taxon>
        <taxon>Pseudomonadota</taxon>
        <taxon>Gammaproteobacteria</taxon>
        <taxon>Cellvibrionales</taxon>
        <taxon>Cellvibrionaceae</taxon>
        <taxon>Gilvimarinus</taxon>
    </lineage>
</organism>
<reference evidence="5" key="1">
    <citation type="journal article" date="2019" name="Int. J. Syst. Evol. Microbiol.">
        <title>The Global Catalogue of Microorganisms (GCM) 10K type strain sequencing project: providing services to taxonomists for standard genome sequencing and annotation.</title>
        <authorList>
            <consortium name="The Broad Institute Genomics Platform"/>
            <consortium name="The Broad Institute Genome Sequencing Center for Infectious Disease"/>
            <person name="Wu L."/>
            <person name="Ma J."/>
        </authorList>
    </citation>
    <scope>NUCLEOTIDE SEQUENCE [LARGE SCALE GENOMIC DNA]</scope>
    <source>
        <strain evidence="5">KCTC 52141</strain>
    </source>
</reference>
<proteinExistence type="predicted"/>
<dbReference type="EMBL" id="JBHRTL010000004">
    <property type="protein sequence ID" value="MFC3154556.1"/>
    <property type="molecule type" value="Genomic_DNA"/>
</dbReference>
<protein>
    <submittedName>
        <fullName evidence="4">DUF4124 domain-containing protein</fullName>
    </submittedName>
</protein>
<feature type="signal peptide" evidence="2">
    <location>
        <begin position="1"/>
        <end position="26"/>
    </location>
</feature>
<evidence type="ECO:0000256" key="2">
    <source>
        <dbReference type="SAM" id="SignalP"/>
    </source>
</evidence>